<dbReference type="PANTHER" id="PTHR47691">
    <property type="entry name" value="REGULATOR-RELATED"/>
    <property type="match status" value="1"/>
</dbReference>
<dbReference type="InterPro" id="IPR005158">
    <property type="entry name" value="BTAD"/>
</dbReference>
<evidence type="ECO:0000256" key="2">
    <source>
        <dbReference type="ARBA" id="ARBA00023125"/>
    </source>
</evidence>
<dbReference type="Pfam" id="PF25872">
    <property type="entry name" value="HTH_77"/>
    <property type="match status" value="1"/>
</dbReference>
<gene>
    <name evidence="6" type="ORF">ACFQ11_31260</name>
</gene>
<dbReference type="PANTHER" id="PTHR47691:SF3">
    <property type="entry name" value="HTH-TYPE TRANSCRIPTIONAL REGULATOR RV0890C-RELATED"/>
    <property type="match status" value="1"/>
</dbReference>
<dbReference type="InterPro" id="IPR058852">
    <property type="entry name" value="HTH_77"/>
</dbReference>
<dbReference type="PROSITE" id="PS51755">
    <property type="entry name" value="OMPR_PHOB"/>
    <property type="match status" value="1"/>
</dbReference>
<accession>A0ABW3EWR4</accession>
<dbReference type="InterPro" id="IPR001867">
    <property type="entry name" value="OmpR/PhoB-type_DNA-bd"/>
</dbReference>
<feature type="region of interest" description="Disordered" evidence="4">
    <location>
        <begin position="250"/>
        <end position="274"/>
    </location>
</feature>
<dbReference type="SMART" id="SM00862">
    <property type="entry name" value="Trans_reg_C"/>
    <property type="match status" value="1"/>
</dbReference>
<dbReference type="InterPro" id="IPR016032">
    <property type="entry name" value="Sig_transdc_resp-reg_C-effctor"/>
</dbReference>
<name>A0ABW3EWR4_9ACTN</name>
<proteinExistence type="inferred from homology"/>
<dbReference type="CDD" id="cd15831">
    <property type="entry name" value="BTAD"/>
    <property type="match status" value="1"/>
</dbReference>
<dbReference type="Gene3D" id="3.40.50.300">
    <property type="entry name" value="P-loop containing nucleotide triphosphate hydrolases"/>
    <property type="match status" value="1"/>
</dbReference>
<dbReference type="PRINTS" id="PR00364">
    <property type="entry name" value="DISEASERSIST"/>
</dbReference>
<dbReference type="SMART" id="SM01043">
    <property type="entry name" value="BTAD"/>
    <property type="match status" value="1"/>
</dbReference>
<dbReference type="InterPro" id="IPR036388">
    <property type="entry name" value="WH-like_DNA-bd_sf"/>
</dbReference>
<evidence type="ECO:0000256" key="3">
    <source>
        <dbReference type="PROSITE-ProRule" id="PRU01091"/>
    </source>
</evidence>
<dbReference type="InterPro" id="IPR011990">
    <property type="entry name" value="TPR-like_helical_dom_sf"/>
</dbReference>
<evidence type="ECO:0000313" key="6">
    <source>
        <dbReference type="EMBL" id="MFD0904894.1"/>
    </source>
</evidence>
<evidence type="ECO:0000313" key="7">
    <source>
        <dbReference type="Proteomes" id="UP001596972"/>
    </source>
</evidence>
<evidence type="ECO:0000259" key="5">
    <source>
        <dbReference type="PROSITE" id="PS51755"/>
    </source>
</evidence>
<dbReference type="SUPFAM" id="SSF52540">
    <property type="entry name" value="P-loop containing nucleoside triphosphate hydrolases"/>
    <property type="match status" value="1"/>
</dbReference>
<organism evidence="6 7">
    <name type="scientific">Actinomadura sediminis</name>
    <dbReference type="NCBI Taxonomy" id="1038904"/>
    <lineage>
        <taxon>Bacteria</taxon>
        <taxon>Bacillati</taxon>
        <taxon>Actinomycetota</taxon>
        <taxon>Actinomycetes</taxon>
        <taxon>Streptosporangiales</taxon>
        <taxon>Thermomonosporaceae</taxon>
        <taxon>Actinomadura</taxon>
    </lineage>
</organism>
<dbReference type="EMBL" id="JBHTJA010000104">
    <property type="protein sequence ID" value="MFD0904894.1"/>
    <property type="molecule type" value="Genomic_DNA"/>
</dbReference>
<dbReference type="Proteomes" id="UP001596972">
    <property type="component" value="Unassembled WGS sequence"/>
</dbReference>
<dbReference type="RefSeq" id="WP_378305230.1">
    <property type="nucleotide sequence ID" value="NZ_JBHTJA010000104.1"/>
</dbReference>
<dbReference type="SUPFAM" id="SSF48452">
    <property type="entry name" value="TPR-like"/>
    <property type="match status" value="2"/>
</dbReference>
<reference evidence="7" key="1">
    <citation type="journal article" date="2019" name="Int. J. Syst. Evol. Microbiol.">
        <title>The Global Catalogue of Microorganisms (GCM) 10K type strain sequencing project: providing services to taxonomists for standard genome sequencing and annotation.</title>
        <authorList>
            <consortium name="The Broad Institute Genomics Platform"/>
            <consortium name="The Broad Institute Genome Sequencing Center for Infectious Disease"/>
            <person name="Wu L."/>
            <person name="Ma J."/>
        </authorList>
    </citation>
    <scope>NUCLEOTIDE SEQUENCE [LARGE SCALE GENOMIC DNA]</scope>
    <source>
        <strain evidence="7">JCM 31202</strain>
    </source>
</reference>
<comment type="caution">
    <text evidence="6">The sequence shown here is derived from an EMBL/GenBank/DDBJ whole genome shotgun (WGS) entry which is preliminary data.</text>
</comment>
<sequence>MRFGVLGPLTVWTDEGAEVRVPELKVRALLADLLVHRGRPVPVDRLIDDLWGGSARPPRNPVATLQTRVSQLRRALAAAEPGGRGLVVSRAPGYLLRTGPEAVDGDRFHALAARGRAARDPRARAALLADALALWRGRAYADFADEEFVRPDVLRLEDERLAVQEEHAEVRLELGEHAALAAELGALVARHPLRERLRAVQLRALYRAGRQSEALAGYEELRRRLAEELGVDPSPELASLHRAMLEQDPALDAPRTGPPAAAAPPARPAARTNLPAPLTGLVGRETAVSEVRALLDESRLVTLTGPGGVGKTRLALEAARALADEDAGGRFPDGVWLVELAGLDRASGATPADAIAMVLGVRDDDAPTVGPGRRTPVELLAGALAARRLLLVLDNCEHVVDQAAVQVAALLRAAPGLRVLATGRTSLALSGERLCGVPPLGKADAVRLFTARAAAAAPGFAPGPGDTAAIAAVCRRLDGLPLAVELAATRVRALGVDGVADRLDDRFRLLTSGGRDAPARQRTLRAVIDWSWDPLAEDERTVLRRLAVHADGCTLPAAEEVCAADGVDVLDVLARLVDRSLVVPVAGAAHGPRYRLLESVKAYCAERLDEAGESAEIRARFVRYHVELAERAAPHLYGHDQRRWLELLDAETANQRAALEEAARLGPAADALRLVNALAWHRYLRGRPAEALRSLDAALAVPGGPPAARAEAAVWRAGFLLMGDTGTEPVAAARARAEALPDPGARAWAQWFLAFAHRGFGALDVTSDLVERALEGFRGRGERWGTAAALSVRATVHRARGELAAAHRDAAESEALFRGLGDRWGRLKASNTLGELAEIAGDHPRAAALHREGLRMAEELGLWTEASFRLSGLGRISLLTGDHAAADDRHRRALALAAEQSNPVAEHFAAVGLALSARRRGDLGGAEARLLPWVDWIRTVDGEPGLALVLAELGFVAELRGDAGAALARHRDGLAAARRIGDPRAVALAYEGLAGARSLAGDARPAARLLGAAAALRASVGAPLPDAERGDVDRITARVRAALGDGAFAAEFARGEADPDPASG</sequence>
<dbReference type="Pfam" id="PF03704">
    <property type="entry name" value="BTAD"/>
    <property type="match status" value="1"/>
</dbReference>
<evidence type="ECO:0000256" key="4">
    <source>
        <dbReference type="SAM" id="MobiDB-lite"/>
    </source>
</evidence>
<keyword evidence="2 3" id="KW-0238">DNA-binding</keyword>
<dbReference type="Gene3D" id="1.10.10.10">
    <property type="entry name" value="Winged helix-like DNA-binding domain superfamily/Winged helix DNA-binding domain"/>
    <property type="match status" value="1"/>
</dbReference>
<comment type="similarity">
    <text evidence="1">Belongs to the AfsR/DnrI/RedD regulatory family.</text>
</comment>
<evidence type="ECO:0000256" key="1">
    <source>
        <dbReference type="ARBA" id="ARBA00005820"/>
    </source>
</evidence>
<dbReference type="InterPro" id="IPR027417">
    <property type="entry name" value="P-loop_NTPase"/>
</dbReference>
<protein>
    <submittedName>
        <fullName evidence="6">BTAD domain-containing putative transcriptional regulator</fullName>
    </submittedName>
</protein>
<dbReference type="Gene3D" id="1.25.40.10">
    <property type="entry name" value="Tetratricopeptide repeat domain"/>
    <property type="match status" value="3"/>
</dbReference>
<feature type="domain" description="OmpR/PhoB-type" evidence="5">
    <location>
        <begin position="1"/>
        <end position="98"/>
    </location>
</feature>
<keyword evidence="7" id="KW-1185">Reference proteome</keyword>
<dbReference type="SUPFAM" id="SSF46894">
    <property type="entry name" value="C-terminal effector domain of the bipartite response regulators"/>
    <property type="match status" value="1"/>
</dbReference>
<feature type="DNA-binding region" description="OmpR/PhoB-type" evidence="3">
    <location>
        <begin position="1"/>
        <end position="98"/>
    </location>
</feature>